<evidence type="ECO:0000256" key="1">
    <source>
        <dbReference type="SAM" id="MobiDB-lite"/>
    </source>
</evidence>
<organism evidence="2 3">
    <name type="scientific">Kribbella pittospori</name>
    <dbReference type="NCBI Taxonomy" id="722689"/>
    <lineage>
        <taxon>Bacteria</taxon>
        <taxon>Bacillati</taxon>
        <taxon>Actinomycetota</taxon>
        <taxon>Actinomycetes</taxon>
        <taxon>Propionibacteriales</taxon>
        <taxon>Kribbellaceae</taxon>
        <taxon>Kribbella</taxon>
    </lineage>
</organism>
<dbReference type="RefSeq" id="WP_131366936.1">
    <property type="nucleotide sequence ID" value="NZ_SJKB01000032.1"/>
</dbReference>
<dbReference type="Proteomes" id="UP000291144">
    <property type="component" value="Unassembled WGS sequence"/>
</dbReference>
<accession>A0A4R0JK40</accession>
<sequence length="91" mass="10853">MFEGDDHYSVHVLGRSWIEYKDRERTVRLRAGMLDQEVYLGQDRRGRDRLVRAEDRWRTVVGMPMAGSDVGTFDTWVPDQDDEWPRPLERD</sequence>
<name>A0A4R0JK40_9ACTN</name>
<comment type="caution">
    <text evidence="2">The sequence shown here is derived from an EMBL/GenBank/DDBJ whole genome shotgun (WGS) entry which is preliminary data.</text>
</comment>
<dbReference type="AlphaFoldDB" id="A0A4R0JK40"/>
<keyword evidence="3" id="KW-1185">Reference proteome</keyword>
<evidence type="ECO:0000313" key="3">
    <source>
        <dbReference type="Proteomes" id="UP000291144"/>
    </source>
</evidence>
<evidence type="ECO:0000313" key="2">
    <source>
        <dbReference type="EMBL" id="TCC46979.1"/>
    </source>
</evidence>
<proteinExistence type="predicted"/>
<feature type="region of interest" description="Disordered" evidence="1">
    <location>
        <begin position="71"/>
        <end position="91"/>
    </location>
</feature>
<gene>
    <name evidence="2" type="ORF">E0H73_43740</name>
</gene>
<protein>
    <submittedName>
        <fullName evidence="2">Uncharacterized protein</fullName>
    </submittedName>
</protein>
<reference evidence="2 3" key="1">
    <citation type="submission" date="2019-02" db="EMBL/GenBank/DDBJ databases">
        <title>Kribbella capetownensis sp. nov. and Kribbella speibonae sp. nov., isolated from soil.</title>
        <authorList>
            <person name="Curtis S.M."/>
            <person name="Norton I."/>
            <person name="Everest G.J."/>
            <person name="Meyers P.R."/>
        </authorList>
    </citation>
    <scope>NUCLEOTIDE SEQUENCE [LARGE SCALE GENOMIC DNA]</scope>
    <source>
        <strain evidence="2 3">NRRL B-24813</strain>
    </source>
</reference>
<dbReference type="EMBL" id="SJKB01000032">
    <property type="protein sequence ID" value="TCC46979.1"/>
    <property type="molecule type" value="Genomic_DNA"/>
</dbReference>